<keyword evidence="9" id="KW-0067">ATP-binding</keyword>
<keyword evidence="2" id="KW-0723">Serine/threonine-protein kinase</keyword>
<dbReference type="Gene3D" id="1.10.510.10">
    <property type="entry name" value="Transferase(Phosphotransferase) domain 1"/>
    <property type="match status" value="1"/>
</dbReference>
<evidence type="ECO:0000256" key="3">
    <source>
        <dbReference type="ARBA" id="ARBA00022536"/>
    </source>
</evidence>
<dbReference type="Pfam" id="PF13947">
    <property type="entry name" value="GUB_WAK_bind"/>
    <property type="match status" value="1"/>
</dbReference>
<dbReference type="InterPro" id="IPR045274">
    <property type="entry name" value="WAK-like"/>
</dbReference>
<evidence type="ECO:0000256" key="8">
    <source>
        <dbReference type="ARBA" id="ARBA00022777"/>
    </source>
</evidence>
<dbReference type="Pfam" id="PF07714">
    <property type="entry name" value="PK_Tyr_Ser-Thr"/>
    <property type="match status" value="1"/>
</dbReference>
<dbReference type="InterPro" id="IPR001245">
    <property type="entry name" value="Ser-Thr/Tyr_kinase_cat_dom"/>
</dbReference>
<sequence>MLFALFIHTELQSLPGCPQKCGNLTIPFPFGINSNCYLDDSFHIICNSSFKPPKPFMRLGSPEVLSISLDGKIKILNSSSELMGLDKRKGESVHIEVEWAVGSVACHVAQNNASRYACQSLHSQCKDSSVGQGYICRCLPGYQGSPYLVDGCQDIDECAVSNPCEDVCINMPGSFKCNCPIGSVGDGRKDGTGCRSEDQILYSALFALPLAIFVVVPLVLMKWIELPSRKKKLEKLREDTFKQNGGNVLLSMLSKLRNTKLEMYTTEDMKSITNYDARYVMLECNPGDFYHGNLSNSGSTEVVVETIDRVPQSQINQFMKQLIFLSQHHRNLVRIVGCCLYTKRPSIVYELHGDGNDTLFYLIHSRDLASRFTCEMRVRAAAGVARGLAYLNSRKSNKARIVHGNICSANILMDSSYEAKIFYAAGSNLITRGTTSSSDQENYVYKDPEFTRSGHLNKKSDVYSFGVLLAELLTGGNALSPNRRENDRSMALDFVYLVNAGRLGEILDEEMIADAADYQLVSKVAVLAVRCLKTEPGQRPKMKEVEAELSTLMPTA</sequence>
<feature type="disulfide bond" evidence="12">
    <location>
        <begin position="158"/>
        <end position="168"/>
    </location>
</feature>
<dbReference type="PROSITE" id="PS50011">
    <property type="entry name" value="PROTEIN_KINASE_DOM"/>
    <property type="match status" value="1"/>
</dbReference>
<protein>
    <recommendedName>
        <fullName evidence="17">Protein kinase domain-containing protein</fullName>
    </recommendedName>
</protein>
<dbReference type="GO" id="GO:0005886">
    <property type="term" value="C:plasma membrane"/>
    <property type="evidence" value="ECO:0007669"/>
    <property type="project" value="TreeGrafter"/>
</dbReference>
<keyword evidence="6" id="KW-0677">Repeat</keyword>
<evidence type="ECO:0000256" key="4">
    <source>
        <dbReference type="ARBA" id="ARBA00022679"/>
    </source>
</evidence>
<accession>A0AAD4PDS1</accession>
<dbReference type="FunFam" id="2.10.25.10:FF:000038">
    <property type="entry name" value="Fibrillin 2"/>
    <property type="match status" value="1"/>
</dbReference>
<dbReference type="Gene3D" id="3.30.200.20">
    <property type="entry name" value="Phosphorylase Kinase, domain 1"/>
    <property type="match status" value="1"/>
</dbReference>
<dbReference type="GO" id="GO:0004674">
    <property type="term" value="F:protein serine/threonine kinase activity"/>
    <property type="evidence" value="ECO:0007669"/>
    <property type="project" value="UniProtKB-KW"/>
</dbReference>
<dbReference type="PANTHER" id="PTHR27005:SF468">
    <property type="entry name" value="OS01G0310500 PROTEIN"/>
    <property type="match status" value="1"/>
</dbReference>
<proteinExistence type="predicted"/>
<feature type="domain" description="Protein kinase" evidence="13">
    <location>
        <begin position="275"/>
        <end position="552"/>
    </location>
</feature>
<dbReference type="InterPro" id="IPR000742">
    <property type="entry name" value="EGF"/>
</dbReference>
<reference evidence="15 16" key="1">
    <citation type="journal article" date="2021" name="Nat. Commun.">
        <title>Incipient diploidization of the medicinal plant Perilla within 10,000 years.</title>
        <authorList>
            <person name="Zhang Y."/>
            <person name="Shen Q."/>
            <person name="Leng L."/>
            <person name="Zhang D."/>
            <person name="Chen S."/>
            <person name="Shi Y."/>
            <person name="Ning Z."/>
            <person name="Chen S."/>
        </authorList>
    </citation>
    <scope>NUCLEOTIDE SEQUENCE [LARGE SCALE GENOMIC DNA]</scope>
    <source>
        <strain evidence="16">cv. PC099</strain>
    </source>
</reference>
<keyword evidence="5" id="KW-0732">Signal</keyword>
<dbReference type="InterPro" id="IPR025287">
    <property type="entry name" value="WAK_GUB"/>
</dbReference>
<evidence type="ECO:0000259" key="14">
    <source>
        <dbReference type="PROSITE" id="PS50026"/>
    </source>
</evidence>
<dbReference type="SMART" id="SM00181">
    <property type="entry name" value="EGF"/>
    <property type="match status" value="2"/>
</dbReference>
<dbReference type="AlphaFoldDB" id="A0AAD4PDS1"/>
<dbReference type="GO" id="GO:0030247">
    <property type="term" value="F:polysaccharide binding"/>
    <property type="evidence" value="ECO:0007669"/>
    <property type="project" value="InterPro"/>
</dbReference>
<organism evidence="15 16">
    <name type="scientific">Perilla frutescens var. hirtella</name>
    <name type="common">Perilla citriodora</name>
    <name type="synonym">Perilla setoyensis</name>
    <dbReference type="NCBI Taxonomy" id="608512"/>
    <lineage>
        <taxon>Eukaryota</taxon>
        <taxon>Viridiplantae</taxon>
        <taxon>Streptophyta</taxon>
        <taxon>Embryophyta</taxon>
        <taxon>Tracheophyta</taxon>
        <taxon>Spermatophyta</taxon>
        <taxon>Magnoliopsida</taxon>
        <taxon>eudicotyledons</taxon>
        <taxon>Gunneridae</taxon>
        <taxon>Pentapetalae</taxon>
        <taxon>asterids</taxon>
        <taxon>lamiids</taxon>
        <taxon>Lamiales</taxon>
        <taxon>Lamiaceae</taxon>
        <taxon>Nepetoideae</taxon>
        <taxon>Elsholtzieae</taxon>
        <taxon>Perilla</taxon>
    </lineage>
</organism>
<evidence type="ECO:0000256" key="1">
    <source>
        <dbReference type="ARBA" id="ARBA00004479"/>
    </source>
</evidence>
<keyword evidence="8" id="KW-0418">Kinase</keyword>
<dbReference type="SMART" id="SM00179">
    <property type="entry name" value="EGF_CA"/>
    <property type="match status" value="1"/>
</dbReference>
<keyword evidence="10 12" id="KW-1015">Disulfide bond</keyword>
<dbReference type="SUPFAM" id="SSF57196">
    <property type="entry name" value="EGF/Laminin"/>
    <property type="match status" value="1"/>
</dbReference>
<evidence type="ECO:0000256" key="6">
    <source>
        <dbReference type="ARBA" id="ARBA00022737"/>
    </source>
</evidence>
<dbReference type="InterPro" id="IPR018097">
    <property type="entry name" value="EGF_Ca-bd_CS"/>
</dbReference>
<evidence type="ECO:0000313" key="16">
    <source>
        <dbReference type="Proteomes" id="UP001190926"/>
    </source>
</evidence>
<dbReference type="InterPro" id="IPR000719">
    <property type="entry name" value="Prot_kinase_dom"/>
</dbReference>
<evidence type="ECO:0000256" key="7">
    <source>
        <dbReference type="ARBA" id="ARBA00022741"/>
    </source>
</evidence>
<dbReference type="PROSITE" id="PS01187">
    <property type="entry name" value="EGF_CA"/>
    <property type="match status" value="1"/>
</dbReference>
<comment type="caution">
    <text evidence="12">Lacks conserved residue(s) required for the propagation of feature annotation.</text>
</comment>
<evidence type="ECO:0000256" key="11">
    <source>
        <dbReference type="ARBA" id="ARBA00023180"/>
    </source>
</evidence>
<dbReference type="Gene3D" id="2.10.25.10">
    <property type="entry name" value="Laminin"/>
    <property type="match status" value="2"/>
</dbReference>
<evidence type="ECO:0000259" key="13">
    <source>
        <dbReference type="PROSITE" id="PS50011"/>
    </source>
</evidence>
<dbReference type="GO" id="GO:0005524">
    <property type="term" value="F:ATP binding"/>
    <property type="evidence" value="ECO:0007669"/>
    <property type="project" value="UniProtKB-KW"/>
</dbReference>
<evidence type="ECO:0008006" key="17">
    <source>
        <dbReference type="Google" id="ProtNLM"/>
    </source>
</evidence>
<dbReference type="GO" id="GO:0005509">
    <property type="term" value="F:calcium ion binding"/>
    <property type="evidence" value="ECO:0007669"/>
    <property type="project" value="InterPro"/>
</dbReference>
<gene>
    <name evidence="15" type="ORF">C2S53_019059</name>
</gene>
<dbReference type="PROSITE" id="PS50026">
    <property type="entry name" value="EGF_3"/>
    <property type="match status" value="1"/>
</dbReference>
<dbReference type="GO" id="GO:0007166">
    <property type="term" value="P:cell surface receptor signaling pathway"/>
    <property type="evidence" value="ECO:0007669"/>
    <property type="project" value="InterPro"/>
</dbReference>
<evidence type="ECO:0000256" key="2">
    <source>
        <dbReference type="ARBA" id="ARBA00022527"/>
    </source>
</evidence>
<dbReference type="PANTHER" id="PTHR27005">
    <property type="entry name" value="WALL-ASSOCIATED RECEPTOR KINASE-LIKE 21"/>
    <property type="match status" value="1"/>
</dbReference>
<keyword evidence="11" id="KW-0325">Glycoprotein</keyword>
<dbReference type="InterPro" id="IPR000152">
    <property type="entry name" value="EGF-type_Asp/Asn_hydroxyl_site"/>
</dbReference>
<evidence type="ECO:0000313" key="15">
    <source>
        <dbReference type="EMBL" id="KAH6835197.1"/>
    </source>
</evidence>
<dbReference type="SUPFAM" id="SSF56112">
    <property type="entry name" value="Protein kinase-like (PK-like)"/>
    <property type="match status" value="1"/>
</dbReference>
<dbReference type="InterPro" id="IPR001881">
    <property type="entry name" value="EGF-like_Ca-bd_dom"/>
</dbReference>
<keyword evidence="7" id="KW-0547">Nucleotide-binding</keyword>
<evidence type="ECO:0000256" key="12">
    <source>
        <dbReference type="PROSITE-ProRule" id="PRU00076"/>
    </source>
</evidence>
<comment type="subcellular location">
    <subcellularLocation>
        <location evidence="1">Membrane</location>
        <topology evidence="1">Single-pass type I membrane protein</topology>
    </subcellularLocation>
</comment>
<evidence type="ECO:0000256" key="5">
    <source>
        <dbReference type="ARBA" id="ARBA00022729"/>
    </source>
</evidence>
<keyword evidence="4" id="KW-0808">Transferase</keyword>
<evidence type="ECO:0000256" key="10">
    <source>
        <dbReference type="ARBA" id="ARBA00023157"/>
    </source>
</evidence>
<dbReference type="InterPro" id="IPR011009">
    <property type="entry name" value="Kinase-like_dom_sf"/>
</dbReference>
<keyword evidence="3 12" id="KW-0245">EGF-like domain</keyword>
<dbReference type="PROSITE" id="PS00010">
    <property type="entry name" value="ASX_HYDROXYL"/>
    <property type="match status" value="1"/>
</dbReference>
<dbReference type="CDD" id="cd00054">
    <property type="entry name" value="EGF_CA"/>
    <property type="match status" value="1"/>
</dbReference>
<keyword evidence="16" id="KW-1185">Reference proteome</keyword>
<dbReference type="Proteomes" id="UP001190926">
    <property type="component" value="Unassembled WGS sequence"/>
</dbReference>
<evidence type="ECO:0000256" key="9">
    <source>
        <dbReference type="ARBA" id="ARBA00022840"/>
    </source>
</evidence>
<comment type="caution">
    <text evidence="15">The sequence shown here is derived from an EMBL/GenBank/DDBJ whole genome shotgun (WGS) entry which is preliminary data.</text>
</comment>
<name>A0AAD4PDS1_PERFH</name>
<dbReference type="EMBL" id="SDAM02000039">
    <property type="protein sequence ID" value="KAH6835197.1"/>
    <property type="molecule type" value="Genomic_DNA"/>
</dbReference>
<feature type="domain" description="EGF-like" evidence="14">
    <location>
        <begin position="154"/>
        <end position="186"/>
    </location>
</feature>